<evidence type="ECO:0000256" key="2">
    <source>
        <dbReference type="ARBA" id="ARBA00008093"/>
    </source>
</evidence>
<evidence type="ECO:0000256" key="4">
    <source>
        <dbReference type="ARBA" id="ARBA00022617"/>
    </source>
</evidence>
<keyword evidence="5 7" id="KW-0479">Metal-binding</keyword>
<dbReference type="Proteomes" id="UP000215595">
    <property type="component" value="Unassembled WGS sequence"/>
</dbReference>
<dbReference type="SUPFAM" id="SSF47240">
    <property type="entry name" value="Ferritin-like"/>
    <property type="match status" value="1"/>
</dbReference>
<feature type="binding site" evidence="8">
    <location>
        <position position="94"/>
    </location>
    <ligand>
        <name>Fe cation</name>
        <dbReference type="ChEBI" id="CHEBI:24875"/>
        <label>2</label>
    </ligand>
</feature>
<dbReference type="GO" id="GO:0006826">
    <property type="term" value="P:iron ion transport"/>
    <property type="evidence" value="ECO:0007669"/>
    <property type="project" value="InterPro"/>
</dbReference>
<dbReference type="Pfam" id="PF00210">
    <property type="entry name" value="Ferritin"/>
    <property type="match status" value="1"/>
</dbReference>
<dbReference type="GO" id="GO:0140315">
    <property type="term" value="F:iron ion sequestering activity"/>
    <property type="evidence" value="ECO:0007669"/>
    <property type="project" value="UniProtKB-ARBA"/>
</dbReference>
<evidence type="ECO:0000313" key="12">
    <source>
        <dbReference type="Proteomes" id="UP000215595"/>
    </source>
</evidence>
<comment type="caution">
    <text evidence="11">The sequence shown here is derived from an EMBL/GenBank/DDBJ whole genome shotgun (WGS) entry which is preliminary data.</text>
</comment>
<evidence type="ECO:0000313" key="11">
    <source>
        <dbReference type="EMBL" id="OYX32941.1"/>
    </source>
</evidence>
<protein>
    <recommendedName>
        <fullName evidence="7 9">Bacterioferritin</fullName>
        <ecNumber evidence="7">1.16.3.1</ecNumber>
    </recommendedName>
</protein>
<feature type="binding site" evidence="8">
    <location>
        <position position="18"/>
    </location>
    <ligand>
        <name>Fe cation</name>
        <dbReference type="ChEBI" id="CHEBI:24875"/>
        <label>1</label>
    </ligand>
</feature>
<keyword evidence="3 7" id="KW-0409">Iron storage</keyword>
<dbReference type="InterPro" id="IPR009078">
    <property type="entry name" value="Ferritin-like_SF"/>
</dbReference>
<dbReference type="GO" id="GO:0020037">
    <property type="term" value="F:heme binding"/>
    <property type="evidence" value="ECO:0007669"/>
    <property type="project" value="TreeGrafter"/>
</dbReference>
<dbReference type="EMBL" id="NCEB01000019">
    <property type="protein sequence ID" value="OYX32941.1"/>
    <property type="molecule type" value="Genomic_DNA"/>
</dbReference>
<name>A0A258FKD0_9CAUL</name>
<dbReference type="Gene3D" id="1.20.1260.10">
    <property type="match status" value="1"/>
</dbReference>
<evidence type="ECO:0000256" key="6">
    <source>
        <dbReference type="ARBA" id="ARBA00023004"/>
    </source>
</evidence>
<feature type="binding site" evidence="8">
    <location>
        <position position="51"/>
    </location>
    <ligand>
        <name>Fe cation</name>
        <dbReference type="ChEBI" id="CHEBI:24875"/>
        <label>1</label>
    </ligand>
</feature>
<comment type="catalytic activity">
    <reaction evidence="7">
        <text>4 Fe(2+) + O2 + 4 H(+) = 4 Fe(3+) + 2 H2O</text>
        <dbReference type="Rhea" id="RHEA:11148"/>
        <dbReference type="ChEBI" id="CHEBI:15377"/>
        <dbReference type="ChEBI" id="CHEBI:15378"/>
        <dbReference type="ChEBI" id="CHEBI:15379"/>
        <dbReference type="ChEBI" id="CHEBI:29033"/>
        <dbReference type="ChEBI" id="CHEBI:29034"/>
        <dbReference type="EC" id="1.16.3.1"/>
    </reaction>
</comment>
<gene>
    <name evidence="11" type="ORF">B7Z01_09890</name>
</gene>
<feature type="binding site" evidence="8">
    <location>
        <position position="130"/>
    </location>
    <ligand>
        <name>Fe cation</name>
        <dbReference type="ChEBI" id="CHEBI:24875"/>
        <label>2</label>
    </ligand>
</feature>
<evidence type="ECO:0000256" key="5">
    <source>
        <dbReference type="ARBA" id="ARBA00022723"/>
    </source>
</evidence>
<dbReference type="GO" id="GO:0006879">
    <property type="term" value="P:intracellular iron ion homeostasis"/>
    <property type="evidence" value="ECO:0007669"/>
    <property type="project" value="UniProtKB-KW"/>
</dbReference>
<organism evidence="11 12">
    <name type="scientific">Brevundimonas subvibrioides</name>
    <dbReference type="NCBI Taxonomy" id="74313"/>
    <lineage>
        <taxon>Bacteria</taxon>
        <taxon>Pseudomonadati</taxon>
        <taxon>Pseudomonadota</taxon>
        <taxon>Alphaproteobacteria</taxon>
        <taxon>Caulobacterales</taxon>
        <taxon>Caulobacteraceae</taxon>
        <taxon>Brevundimonas</taxon>
    </lineage>
</organism>
<dbReference type="CDD" id="cd00907">
    <property type="entry name" value="Bacterioferritin"/>
    <property type="match status" value="1"/>
</dbReference>
<sequence>MKGDPAIIRTLNAVLTNELTAVNQYFLHARMFESWGLKHLGQIIYDESIGEMKHADKLIKRVLFLDGLPNMQDLHKLKIGESAIECLGADLALELGGRDTLLGGIAQAEAASDFVSRQIFMEILSDTEEHIDFLEAQFKLIEQLGEQNYLQSAMTEIAPDKSATGN</sequence>
<dbReference type="PANTHER" id="PTHR30295:SF0">
    <property type="entry name" value="BACTERIOFERRITIN"/>
    <property type="match status" value="1"/>
</dbReference>
<dbReference type="GO" id="GO:0005829">
    <property type="term" value="C:cytosol"/>
    <property type="evidence" value="ECO:0007669"/>
    <property type="project" value="TreeGrafter"/>
</dbReference>
<dbReference type="InterPro" id="IPR008331">
    <property type="entry name" value="Ferritin_DPS_dom"/>
</dbReference>
<proteinExistence type="inferred from homology"/>
<dbReference type="PIRSF" id="PIRSF002560">
    <property type="entry name" value="Bacterioferritin"/>
    <property type="match status" value="1"/>
</dbReference>
<accession>A0A258FKD0</accession>
<dbReference type="EC" id="1.16.3.1" evidence="7"/>
<comment type="similarity">
    <text evidence="2 7 9">Belongs to the bacterioferritin family.</text>
</comment>
<dbReference type="PROSITE" id="PS00549">
    <property type="entry name" value="BACTERIOFERRITIN"/>
    <property type="match status" value="1"/>
</dbReference>
<keyword evidence="6 7" id="KW-0408">Iron</keyword>
<dbReference type="GO" id="GO:0008199">
    <property type="term" value="F:ferric iron binding"/>
    <property type="evidence" value="ECO:0007669"/>
    <property type="project" value="InterPro"/>
</dbReference>
<feature type="binding site" evidence="8">
    <location>
        <position position="128"/>
    </location>
    <ligand>
        <name>Fe cation</name>
        <dbReference type="ChEBI" id="CHEBI:24875"/>
        <label>1</label>
    </ligand>
</feature>
<feature type="binding site" evidence="8">
    <location>
        <position position="51"/>
    </location>
    <ligand>
        <name>Fe cation</name>
        <dbReference type="ChEBI" id="CHEBI:24875"/>
        <label>2</label>
    </ligand>
</feature>
<feature type="binding site" description="axial binding residue" evidence="8">
    <location>
        <position position="52"/>
    </location>
    <ligand>
        <name>heme b</name>
        <dbReference type="ChEBI" id="CHEBI:60344"/>
        <note>ligand shared between dimeric partners</note>
    </ligand>
    <ligandPart>
        <name>Fe</name>
        <dbReference type="ChEBI" id="CHEBI:18248"/>
    </ligandPart>
</feature>
<evidence type="ECO:0000256" key="9">
    <source>
        <dbReference type="RuleBase" id="RU000623"/>
    </source>
</evidence>
<dbReference type="GO" id="GO:0004322">
    <property type="term" value="F:ferroxidase activity"/>
    <property type="evidence" value="ECO:0007669"/>
    <property type="project" value="UniProtKB-EC"/>
</dbReference>
<dbReference type="FunFam" id="1.20.1260.10:FF:000005">
    <property type="entry name" value="Bacterioferritin"/>
    <property type="match status" value="1"/>
</dbReference>
<dbReference type="PANTHER" id="PTHR30295">
    <property type="entry name" value="BACTERIOFERRITIN"/>
    <property type="match status" value="1"/>
</dbReference>
<keyword evidence="4 9" id="KW-0349">Heme</keyword>
<reference evidence="11 12" key="1">
    <citation type="submission" date="2017-03" db="EMBL/GenBank/DDBJ databases">
        <title>Lifting the veil on microbial sulfur biogeochemistry in mining wastewaters.</title>
        <authorList>
            <person name="Kantor R.S."/>
            <person name="Colenbrander Nelson T."/>
            <person name="Marshall S."/>
            <person name="Bennett D."/>
            <person name="Apte S."/>
            <person name="Camacho D."/>
            <person name="Thomas B.C."/>
            <person name="Warren L.A."/>
            <person name="Banfield J.F."/>
        </authorList>
    </citation>
    <scope>NUCLEOTIDE SEQUENCE [LARGE SCALE GENOMIC DNA]</scope>
    <source>
        <strain evidence="11">32-69-9</strain>
    </source>
</reference>
<comment type="cofactor">
    <cofactor evidence="1">
        <name>heme b</name>
        <dbReference type="ChEBI" id="CHEBI:60344"/>
    </cofactor>
</comment>
<comment type="function">
    <text evidence="7">Iron-storage protein, whose ferroxidase center binds Fe(2+), oxidizes it using dioxygen to Fe(3+), and participates in the subsequent Fe(3+) oxide mineral core formation within the central cavity of the BFR protein shell.</text>
</comment>
<evidence type="ECO:0000256" key="8">
    <source>
        <dbReference type="PIRSR" id="PIRSR002560-1"/>
    </source>
</evidence>
<evidence type="ECO:0000259" key="10">
    <source>
        <dbReference type="PROSITE" id="PS50905"/>
    </source>
</evidence>
<evidence type="ECO:0000256" key="1">
    <source>
        <dbReference type="ARBA" id="ARBA00001970"/>
    </source>
</evidence>
<dbReference type="NCBIfam" id="TIGR00754">
    <property type="entry name" value="bfr"/>
    <property type="match status" value="1"/>
</dbReference>
<evidence type="ECO:0000256" key="3">
    <source>
        <dbReference type="ARBA" id="ARBA00022434"/>
    </source>
</evidence>
<dbReference type="InterPro" id="IPR012347">
    <property type="entry name" value="Ferritin-like"/>
</dbReference>
<evidence type="ECO:0000256" key="7">
    <source>
        <dbReference type="PIRNR" id="PIRNR002560"/>
    </source>
</evidence>
<dbReference type="PROSITE" id="PS50905">
    <property type="entry name" value="FERRITIN_LIKE"/>
    <property type="match status" value="1"/>
</dbReference>
<dbReference type="InterPro" id="IPR002024">
    <property type="entry name" value="Bacterioferritin"/>
</dbReference>
<feature type="binding site" evidence="8">
    <location>
        <position position="128"/>
    </location>
    <ligand>
        <name>Fe cation</name>
        <dbReference type="ChEBI" id="CHEBI:24875"/>
        <label>2</label>
    </ligand>
</feature>
<dbReference type="InterPro" id="IPR009040">
    <property type="entry name" value="Ferritin-like_diiron"/>
</dbReference>
<dbReference type="AlphaFoldDB" id="A0A258FKD0"/>
<feature type="domain" description="Ferritin-like diiron" evidence="10">
    <location>
        <begin position="1"/>
        <end position="145"/>
    </location>
</feature>
<dbReference type="PRINTS" id="PR00601">
    <property type="entry name" value="BACFERRITIN"/>
</dbReference>
<feature type="binding site" evidence="8">
    <location>
        <position position="54"/>
    </location>
    <ligand>
        <name>Fe cation</name>
        <dbReference type="ChEBI" id="CHEBI:24875"/>
        <label>1</label>
    </ligand>
</feature>